<reference evidence="2 3" key="1">
    <citation type="submission" date="2024-09" db="EMBL/GenBank/DDBJ databases">
        <authorList>
            <person name="Sun Q."/>
            <person name="Mori K."/>
        </authorList>
    </citation>
    <scope>NUCLEOTIDE SEQUENCE [LARGE SCALE GENOMIC DNA]</scope>
    <source>
        <strain evidence="2 3">TBRC 2205</strain>
    </source>
</reference>
<comment type="caution">
    <text evidence="2">The sequence shown here is derived from an EMBL/GenBank/DDBJ whole genome shotgun (WGS) entry which is preliminary data.</text>
</comment>
<dbReference type="EMBL" id="JBHLUE010000004">
    <property type="protein sequence ID" value="MFC0563654.1"/>
    <property type="molecule type" value="Genomic_DNA"/>
</dbReference>
<evidence type="ECO:0000259" key="1">
    <source>
        <dbReference type="PROSITE" id="PS51186"/>
    </source>
</evidence>
<sequence>MPLEAHLAGFAQLDARTLYDLLRLRVDVFVVEQECAYPELDGRDLEPDTRHLWLTRDGEPVAYLRVLAEPDGGRRIGRVVVARTARGGGLAGRLLTEALTLVGDRACVLSAQSHLVALYARHGFVPVGAEYLEDGIPHVPMRRAGHTST</sequence>
<dbReference type="Gene3D" id="3.40.630.30">
    <property type="match status" value="1"/>
</dbReference>
<dbReference type="PROSITE" id="PS51186">
    <property type="entry name" value="GNAT"/>
    <property type="match status" value="1"/>
</dbReference>
<gene>
    <name evidence="2" type="ORF">ACFFHU_05680</name>
</gene>
<organism evidence="2 3">
    <name type="scientific">Plantactinospora siamensis</name>
    <dbReference type="NCBI Taxonomy" id="555372"/>
    <lineage>
        <taxon>Bacteria</taxon>
        <taxon>Bacillati</taxon>
        <taxon>Actinomycetota</taxon>
        <taxon>Actinomycetes</taxon>
        <taxon>Micromonosporales</taxon>
        <taxon>Micromonosporaceae</taxon>
        <taxon>Plantactinospora</taxon>
    </lineage>
</organism>
<dbReference type="Pfam" id="PF13673">
    <property type="entry name" value="Acetyltransf_10"/>
    <property type="match status" value="1"/>
</dbReference>
<proteinExistence type="predicted"/>
<evidence type="ECO:0000313" key="3">
    <source>
        <dbReference type="Proteomes" id="UP001589894"/>
    </source>
</evidence>
<dbReference type="CDD" id="cd04301">
    <property type="entry name" value="NAT_SF"/>
    <property type="match status" value="1"/>
</dbReference>
<dbReference type="InterPro" id="IPR016181">
    <property type="entry name" value="Acyl_CoA_acyltransferase"/>
</dbReference>
<dbReference type="Proteomes" id="UP001589894">
    <property type="component" value="Unassembled WGS sequence"/>
</dbReference>
<keyword evidence="3" id="KW-1185">Reference proteome</keyword>
<dbReference type="RefSeq" id="WP_377336434.1">
    <property type="nucleotide sequence ID" value="NZ_JBHLUE010000004.1"/>
</dbReference>
<feature type="domain" description="N-acetyltransferase" evidence="1">
    <location>
        <begin position="8"/>
        <end position="146"/>
    </location>
</feature>
<name>A0ABV6NSB3_9ACTN</name>
<accession>A0ABV6NSB3</accession>
<dbReference type="InterPro" id="IPR000182">
    <property type="entry name" value="GNAT_dom"/>
</dbReference>
<protein>
    <submittedName>
        <fullName evidence="2">GNAT family N-acetyltransferase</fullName>
    </submittedName>
</protein>
<evidence type="ECO:0000313" key="2">
    <source>
        <dbReference type="EMBL" id="MFC0563654.1"/>
    </source>
</evidence>
<dbReference type="SUPFAM" id="SSF55729">
    <property type="entry name" value="Acyl-CoA N-acyltransferases (Nat)"/>
    <property type="match status" value="1"/>
</dbReference>